<keyword evidence="15" id="KW-1185">Reference proteome</keyword>
<reference evidence="14 15" key="1">
    <citation type="submission" date="2024-09" db="EMBL/GenBank/DDBJ databases">
        <authorList>
            <person name="Sun Q."/>
            <person name="Mori K."/>
        </authorList>
    </citation>
    <scope>NUCLEOTIDE SEQUENCE [LARGE SCALE GENOMIC DNA]</scope>
    <source>
        <strain evidence="14 15">JCM 12822</strain>
    </source>
</reference>
<dbReference type="EMBL" id="JBHMAH010000011">
    <property type="protein sequence ID" value="MFB9860490.1"/>
    <property type="molecule type" value="Genomic_DNA"/>
</dbReference>
<dbReference type="Gene3D" id="3.50.50.60">
    <property type="entry name" value="FAD/NAD(P)-binding domain"/>
    <property type="match status" value="2"/>
</dbReference>
<evidence type="ECO:0000256" key="11">
    <source>
        <dbReference type="ARBA" id="ARBA00048532"/>
    </source>
</evidence>
<feature type="domain" description="Amine oxidase" evidence="13">
    <location>
        <begin position="14"/>
        <end position="486"/>
    </location>
</feature>
<organism evidence="14 15">
    <name type="scientific">Salinicoccus siamensis</name>
    <dbReference type="NCBI Taxonomy" id="381830"/>
    <lineage>
        <taxon>Bacteria</taxon>
        <taxon>Bacillati</taxon>
        <taxon>Bacillota</taxon>
        <taxon>Bacilli</taxon>
        <taxon>Bacillales</taxon>
        <taxon>Staphylococcaceae</taxon>
        <taxon>Salinicoccus</taxon>
    </lineage>
</organism>
<dbReference type="Proteomes" id="UP001589740">
    <property type="component" value="Unassembled WGS sequence"/>
</dbReference>
<dbReference type="InterPro" id="IPR036188">
    <property type="entry name" value="FAD/NAD-bd_sf"/>
</dbReference>
<comment type="cofactor">
    <cofactor evidence="1">
        <name>FAD</name>
        <dbReference type="ChEBI" id="CHEBI:57692"/>
    </cofactor>
</comment>
<sequence>MEESRTVIVIGGGLGGLSAAISLRQRGFDVTLYEKNTHFGGKLNRHEQDGFGFDLGPSLLTMPHVFERLFTGSGKVMDDYVQIEEIPLQWRAFFPDDSHIDLYGNLQKMAEENPQLGKEDIRDYRNFLEYAKKIDRTTVPGYFEKGLDDLKDVLRFHGPIEAFKGFDYSSTMQHGINKRVRNPQMRDMLGYFIKYVGSSSYRAPAVLNMMAHMQHEQGVWYVKGGLHRLAEGITQLARDIGVKLYTGVSVETALTDGQNNIDTLLIDDGSRVEADYYVSNMEVLPFYRQVLDRMPKKIKKLEKQFEPASSGLVLHLGVNREYPQLRHHNFFFSNDSKRNYKEVFEKKILPGDPTIYVVNTNKTDPSQAPEGSENLKILPHIPPLQNEQYTKEDYMNFRRTVLEKLESMGLENLRDHIVTEYMLTPHDIEKMYNSDHGAIYGTVSDKKKNKGFKHPKKDRKIGNLYFVGGTVNPGGGMPMVTLSGQQVGRMISENADRG</sequence>
<comment type="pathway">
    <text evidence="6">Carotenoid biosynthesis; staphyloxanthin biosynthesis; staphyloxanthin from farnesyl diphosphate: step 3/5.</text>
</comment>
<gene>
    <name evidence="14" type="ORF">ACFFLE_05125</name>
</gene>
<dbReference type="SUPFAM" id="SSF51905">
    <property type="entry name" value="FAD/NAD(P)-binding domain"/>
    <property type="match status" value="1"/>
</dbReference>
<evidence type="ECO:0000256" key="9">
    <source>
        <dbReference type="ARBA" id="ARBA00041900"/>
    </source>
</evidence>
<dbReference type="RefSeq" id="WP_380570076.1">
    <property type="nucleotide sequence ID" value="NZ_JBHMAH010000011.1"/>
</dbReference>
<evidence type="ECO:0000256" key="8">
    <source>
        <dbReference type="ARBA" id="ARBA00039159"/>
    </source>
</evidence>
<name>A0ABV5Z304_9STAP</name>
<evidence type="ECO:0000259" key="13">
    <source>
        <dbReference type="Pfam" id="PF01593"/>
    </source>
</evidence>
<comment type="similarity">
    <text evidence="7">Belongs to the carotenoid/retinoid oxidoreductase family. CrtP subfamily.</text>
</comment>
<evidence type="ECO:0000256" key="10">
    <source>
        <dbReference type="ARBA" id="ARBA00042619"/>
    </source>
</evidence>
<dbReference type="PANTHER" id="PTHR43734:SF7">
    <property type="entry name" value="4,4'-DIAPONEUROSPORENE OXYGENASE"/>
    <property type="match status" value="1"/>
</dbReference>
<evidence type="ECO:0000256" key="3">
    <source>
        <dbReference type="ARBA" id="ARBA00022746"/>
    </source>
</evidence>
<accession>A0ABV5Z304</accession>
<evidence type="ECO:0000313" key="15">
    <source>
        <dbReference type="Proteomes" id="UP001589740"/>
    </source>
</evidence>
<comment type="caution">
    <text evidence="14">The sequence shown here is derived from an EMBL/GenBank/DDBJ whole genome shotgun (WGS) entry which is preliminary data.</text>
</comment>
<keyword evidence="4" id="KW-0274">FAD</keyword>
<evidence type="ECO:0000256" key="6">
    <source>
        <dbReference type="ARBA" id="ARBA00037901"/>
    </source>
</evidence>
<evidence type="ECO:0000256" key="4">
    <source>
        <dbReference type="ARBA" id="ARBA00022827"/>
    </source>
</evidence>
<dbReference type="Pfam" id="PF01593">
    <property type="entry name" value="Amino_oxidase"/>
    <property type="match status" value="1"/>
</dbReference>
<proteinExistence type="inferred from homology"/>
<evidence type="ECO:0000313" key="14">
    <source>
        <dbReference type="EMBL" id="MFB9860490.1"/>
    </source>
</evidence>
<evidence type="ECO:0000256" key="5">
    <source>
        <dbReference type="ARBA" id="ARBA00023002"/>
    </source>
</evidence>
<keyword evidence="3 12" id="KW-0125">Carotenoid biosynthesis</keyword>
<keyword evidence="2" id="KW-0285">Flavoprotein</keyword>
<protein>
    <recommendedName>
        <fullName evidence="8">4,4'-diaponeurosporene oxygenase</fullName>
    </recommendedName>
    <alternativeName>
        <fullName evidence="9">4,4'-diaponeurosporene oxidase</fullName>
    </alternativeName>
    <alternativeName>
        <fullName evidence="10">Carotenoid oxidase</fullName>
    </alternativeName>
</protein>
<evidence type="ECO:0000256" key="7">
    <source>
        <dbReference type="ARBA" id="ARBA00038194"/>
    </source>
</evidence>
<dbReference type="PANTHER" id="PTHR43734">
    <property type="entry name" value="PHYTOENE DESATURASE"/>
    <property type="match status" value="1"/>
</dbReference>
<dbReference type="InterPro" id="IPR014105">
    <property type="entry name" value="Carotenoid/retinoid_OxRdtase"/>
</dbReference>
<dbReference type="NCBIfam" id="TIGR02734">
    <property type="entry name" value="crtI_fam"/>
    <property type="match status" value="1"/>
</dbReference>
<evidence type="ECO:0000256" key="1">
    <source>
        <dbReference type="ARBA" id="ARBA00001974"/>
    </source>
</evidence>
<evidence type="ECO:0000256" key="12">
    <source>
        <dbReference type="RuleBase" id="RU362075"/>
    </source>
</evidence>
<comment type="catalytic activity">
    <reaction evidence="11">
        <text>all-trans-4,4'-diaponeurosporene + 2 AH2 + 2 O2 = 4,4'-diaponeurosporenal + 2 A + 3 H2O</text>
        <dbReference type="Rhea" id="RHEA:56104"/>
        <dbReference type="ChEBI" id="CHEBI:13193"/>
        <dbReference type="ChEBI" id="CHEBI:15377"/>
        <dbReference type="ChEBI" id="CHEBI:15379"/>
        <dbReference type="ChEBI" id="CHEBI:17499"/>
        <dbReference type="ChEBI" id="CHEBI:62743"/>
        <dbReference type="ChEBI" id="CHEBI:79065"/>
    </reaction>
</comment>
<keyword evidence="5 12" id="KW-0560">Oxidoreductase</keyword>
<dbReference type="InterPro" id="IPR002937">
    <property type="entry name" value="Amino_oxidase"/>
</dbReference>
<evidence type="ECO:0000256" key="2">
    <source>
        <dbReference type="ARBA" id="ARBA00022630"/>
    </source>
</evidence>